<organism evidence="2 3">
    <name type="scientific">Xanthoceras sorbifolium</name>
    <dbReference type="NCBI Taxonomy" id="99658"/>
    <lineage>
        <taxon>Eukaryota</taxon>
        <taxon>Viridiplantae</taxon>
        <taxon>Streptophyta</taxon>
        <taxon>Embryophyta</taxon>
        <taxon>Tracheophyta</taxon>
        <taxon>Spermatophyta</taxon>
        <taxon>Magnoliopsida</taxon>
        <taxon>eudicotyledons</taxon>
        <taxon>Gunneridae</taxon>
        <taxon>Pentapetalae</taxon>
        <taxon>rosids</taxon>
        <taxon>malvids</taxon>
        <taxon>Sapindales</taxon>
        <taxon>Sapindaceae</taxon>
        <taxon>Xanthoceroideae</taxon>
        <taxon>Xanthoceras</taxon>
    </lineage>
</organism>
<dbReference type="PANTHER" id="PTHR33167">
    <property type="entry name" value="TRANSCRIPTION FACTOR, PUTATIVE (DUF863)-RELATED"/>
    <property type="match status" value="1"/>
</dbReference>
<feature type="compositionally biased region" description="Basic and acidic residues" evidence="1">
    <location>
        <begin position="226"/>
        <end position="243"/>
    </location>
</feature>
<protein>
    <submittedName>
        <fullName evidence="2">Uncharacterized protein</fullName>
    </submittedName>
</protein>
<evidence type="ECO:0000256" key="1">
    <source>
        <dbReference type="SAM" id="MobiDB-lite"/>
    </source>
</evidence>
<dbReference type="EMBL" id="JAFEMO010000004">
    <property type="protein sequence ID" value="KAH7572552.1"/>
    <property type="molecule type" value="Genomic_DNA"/>
</dbReference>
<gene>
    <name evidence="2" type="ORF">JRO89_XS04G0273900</name>
</gene>
<accession>A0ABQ8I7G2</accession>
<dbReference type="Proteomes" id="UP000827721">
    <property type="component" value="Unassembled WGS sequence"/>
</dbReference>
<comment type="caution">
    <text evidence="2">The sequence shown here is derived from an EMBL/GenBank/DDBJ whole genome shotgun (WGS) entry which is preliminary data.</text>
</comment>
<keyword evidence="3" id="KW-1185">Reference proteome</keyword>
<reference evidence="2 3" key="1">
    <citation type="submission" date="2021-02" db="EMBL/GenBank/DDBJ databases">
        <title>Plant Genome Project.</title>
        <authorList>
            <person name="Zhang R.-G."/>
        </authorList>
    </citation>
    <scope>NUCLEOTIDE SEQUENCE [LARGE SCALE GENOMIC DNA]</scope>
    <source>
        <tissue evidence="2">Leaves</tissue>
    </source>
</reference>
<sequence>MGTKIEYAIDPLASAIPNGNSFTVHGLYDWQFFQTREELKKIQTRNWLEIDFSYSMDRTLEKYNSESIKKTMQIHEDIFRHQVKELHRLYSVQKALMAELKKQHKQNQVWSNSMTNSDINHSQKLIKQNYATTQTTSGYVVKFQNVSDDPSSRERSGSCSGETIRFTPRSFDLERPAMDEDQAGPSSRIPPISNKIMSTDGSDHEDSEVELTLSIGVSSSSKKRSNYRELDSSASFKSDRGDQDFSSPNTPMSRSSPATFDQEKKMPHWLLGLSINRS</sequence>
<name>A0ABQ8I7G2_9ROSI</name>
<feature type="compositionally biased region" description="Polar residues" evidence="1">
    <location>
        <begin position="244"/>
        <end position="259"/>
    </location>
</feature>
<evidence type="ECO:0000313" key="3">
    <source>
        <dbReference type="Proteomes" id="UP000827721"/>
    </source>
</evidence>
<feature type="region of interest" description="Disordered" evidence="1">
    <location>
        <begin position="146"/>
        <end position="278"/>
    </location>
</feature>
<dbReference type="PANTHER" id="PTHR33167:SF33">
    <property type="entry name" value="MYB-CC TYPE TRANSCRIPTION FACTOR LHEQLE-CONTAINING DOMAIN-CONTAINING PROTEIN"/>
    <property type="match status" value="1"/>
</dbReference>
<evidence type="ECO:0000313" key="2">
    <source>
        <dbReference type="EMBL" id="KAH7572552.1"/>
    </source>
</evidence>
<proteinExistence type="predicted"/>